<dbReference type="Pfam" id="PF12822">
    <property type="entry name" value="ECF_trnsprt"/>
    <property type="match status" value="1"/>
</dbReference>
<feature type="transmembrane region" description="Helical" evidence="1">
    <location>
        <begin position="135"/>
        <end position="155"/>
    </location>
</feature>
<dbReference type="EMBL" id="JAFBDQ010000016">
    <property type="protein sequence ID" value="MBM7557726.1"/>
    <property type="molecule type" value="Genomic_DNA"/>
</dbReference>
<gene>
    <name evidence="2" type="ORF">JOC47_002592</name>
</gene>
<evidence type="ECO:0008006" key="4">
    <source>
        <dbReference type="Google" id="ProtNLM"/>
    </source>
</evidence>
<evidence type="ECO:0000313" key="2">
    <source>
        <dbReference type="EMBL" id="MBM7557726.1"/>
    </source>
</evidence>
<evidence type="ECO:0000313" key="3">
    <source>
        <dbReference type="Proteomes" id="UP000774000"/>
    </source>
</evidence>
<keyword evidence="1" id="KW-0812">Transmembrane</keyword>
<dbReference type="InterPro" id="IPR024529">
    <property type="entry name" value="ECF_trnsprt_substrate-spec"/>
</dbReference>
<feature type="transmembrane region" description="Helical" evidence="1">
    <location>
        <begin position="45"/>
        <end position="69"/>
    </location>
</feature>
<dbReference type="Proteomes" id="UP000774000">
    <property type="component" value="Unassembled WGS sequence"/>
</dbReference>
<dbReference type="AlphaFoldDB" id="A0A938XWU6"/>
<protein>
    <recommendedName>
        <fullName evidence="4">ECF transporter S component</fullName>
    </recommendedName>
</protein>
<keyword evidence="1" id="KW-1133">Transmembrane helix</keyword>
<dbReference type="Gene3D" id="1.10.1760.20">
    <property type="match status" value="1"/>
</dbReference>
<dbReference type="GO" id="GO:0022857">
    <property type="term" value="F:transmembrane transporter activity"/>
    <property type="evidence" value="ECO:0007669"/>
    <property type="project" value="InterPro"/>
</dbReference>
<keyword evidence="3" id="KW-1185">Reference proteome</keyword>
<reference evidence="2" key="1">
    <citation type="submission" date="2021-01" db="EMBL/GenBank/DDBJ databases">
        <title>Genomic Encyclopedia of Type Strains, Phase IV (KMG-IV): sequencing the most valuable type-strain genomes for metagenomic binning, comparative biology and taxonomic classification.</title>
        <authorList>
            <person name="Goeker M."/>
        </authorList>
    </citation>
    <scope>NUCLEOTIDE SEQUENCE</scope>
    <source>
        <strain evidence="2">DSM 23230</strain>
    </source>
</reference>
<keyword evidence="1" id="KW-0472">Membrane</keyword>
<evidence type="ECO:0000256" key="1">
    <source>
        <dbReference type="SAM" id="Phobius"/>
    </source>
</evidence>
<proteinExistence type="predicted"/>
<feature type="transmembrane region" description="Helical" evidence="1">
    <location>
        <begin position="101"/>
        <end position="123"/>
    </location>
</feature>
<feature type="transmembrane region" description="Helical" evidence="1">
    <location>
        <begin position="76"/>
        <end position="95"/>
    </location>
</feature>
<sequence>MNFSTKFVTRTGLLLALTIGLQLLSRSLGGTQLITGSLVNMMLLLSTMILGWQGGAAVGFFTPIIAVLLGIMGVPVLVPAIIIANLVLVISYYFINDYNQYLALGVGAIAKFLVLSVSVKYLLQVPPPVVKMMQIPQLYHAVIGGLFAIALFRILKRIDSDDKIFAGD</sequence>
<accession>A0A938XWU6</accession>
<comment type="caution">
    <text evidence="2">The sequence shown here is derived from an EMBL/GenBank/DDBJ whole genome shotgun (WGS) entry which is preliminary data.</text>
</comment>
<name>A0A938XWU6_9FIRM</name>
<dbReference type="RefSeq" id="WP_204702473.1">
    <property type="nucleotide sequence ID" value="NZ_JAFBDQ010000016.1"/>
</dbReference>
<organism evidence="2 3">
    <name type="scientific">Halanaerobacter jeridensis</name>
    <dbReference type="NCBI Taxonomy" id="706427"/>
    <lineage>
        <taxon>Bacteria</taxon>
        <taxon>Bacillati</taxon>
        <taxon>Bacillota</taxon>
        <taxon>Clostridia</taxon>
        <taxon>Halanaerobiales</taxon>
        <taxon>Halobacteroidaceae</taxon>
        <taxon>Halanaerobacter</taxon>
    </lineage>
</organism>